<dbReference type="GO" id="GO:0016877">
    <property type="term" value="F:ligase activity, forming carbon-sulfur bonds"/>
    <property type="evidence" value="ECO:0007669"/>
    <property type="project" value="UniProtKB-ARBA"/>
</dbReference>
<dbReference type="PROSITE" id="PS00455">
    <property type="entry name" value="AMP_BINDING"/>
    <property type="match status" value="1"/>
</dbReference>
<feature type="domain" description="AMP-dependent synthetase/ligase" evidence="3">
    <location>
        <begin position="32"/>
        <end position="394"/>
    </location>
</feature>
<keyword evidence="6" id="KW-1185">Reference proteome</keyword>
<evidence type="ECO:0000256" key="2">
    <source>
        <dbReference type="ARBA" id="ARBA00022598"/>
    </source>
</evidence>
<dbReference type="Proteomes" id="UP000239209">
    <property type="component" value="Unassembled WGS sequence"/>
</dbReference>
<dbReference type="SUPFAM" id="SSF56801">
    <property type="entry name" value="Acetyl-CoA synthetase-like"/>
    <property type="match status" value="1"/>
</dbReference>
<dbReference type="InterPro" id="IPR000873">
    <property type="entry name" value="AMP-dep_synth/lig_dom"/>
</dbReference>
<protein>
    <submittedName>
        <fullName evidence="5">Fatty-acyl-CoA synthase</fullName>
    </submittedName>
</protein>
<evidence type="ECO:0000259" key="4">
    <source>
        <dbReference type="Pfam" id="PF13193"/>
    </source>
</evidence>
<comment type="caution">
    <text evidence="5">The sequence shown here is derived from an EMBL/GenBank/DDBJ whole genome shotgun (WGS) entry which is preliminary data.</text>
</comment>
<evidence type="ECO:0000313" key="6">
    <source>
        <dbReference type="Proteomes" id="UP000239209"/>
    </source>
</evidence>
<name>A0A2T0SB57_9ACTN</name>
<dbReference type="Pfam" id="PF00501">
    <property type="entry name" value="AMP-binding"/>
    <property type="match status" value="1"/>
</dbReference>
<keyword evidence="2" id="KW-0436">Ligase</keyword>
<dbReference type="InterPro" id="IPR025110">
    <property type="entry name" value="AMP-bd_C"/>
</dbReference>
<sequence length="535" mass="57066">MMQERSLDVAMLMRRAEGVFGHKRIVTATAAGEVVATWGEVVARARRLAGVLDLLGVPPEARVGTFGWNSQRHLELYLAVPGSGRILHTLNHRLFAAELTYIIGDAGDDVLFVDRSLLPTVWPLMAELSTVRHVVVMDDGGGEPVPDDPRVHDYDELLARVTEPAAPAVIAENDAAGLCYTSGTTGRPKGVLYSHRSIVLHALILLGADAFAISERDVVMPIVPMFHVNAWGLPYAAAMAGAGLVLPGPRMAPDALASLLSRHRVTFTAAVPAIWRAVEPLLPGLDLSALRMAVSGGSALPLSLSQSYADTAGVTLSSSWGMTETSPLVTCARLASTHDDLDAAAQRGILCSPGRPVPLTELRLVDEDGRIVPHDGATPGEVQVSGPTIASGYFGSDAGRASVTEDGWLRTGDIGTIDADGYLRIVDRTKDLVKSGGEWISSVTLENELMAHPDVVEAAVVAVADRRWGERPLACVVLAPGRDLTAEDLRAHLTGRVASWWVPDHFRFVPEIPKTATGKFAKVALRRQVADPDVP</sequence>
<reference evidence="5 6" key="1">
    <citation type="submission" date="2018-03" db="EMBL/GenBank/DDBJ databases">
        <title>Genomic Encyclopedia of Archaeal and Bacterial Type Strains, Phase II (KMG-II): from individual species to whole genera.</title>
        <authorList>
            <person name="Goeker M."/>
        </authorList>
    </citation>
    <scope>NUCLEOTIDE SEQUENCE [LARGE SCALE GENOMIC DNA]</scope>
    <source>
        <strain evidence="5 6">DSM 45348</strain>
    </source>
</reference>
<dbReference type="InterPro" id="IPR020845">
    <property type="entry name" value="AMP-binding_CS"/>
</dbReference>
<evidence type="ECO:0000256" key="1">
    <source>
        <dbReference type="ARBA" id="ARBA00006432"/>
    </source>
</evidence>
<dbReference type="NCBIfam" id="NF004837">
    <property type="entry name" value="PRK06187.1"/>
    <property type="match status" value="1"/>
</dbReference>
<dbReference type="InterPro" id="IPR050237">
    <property type="entry name" value="ATP-dep_AMP-bd_enzyme"/>
</dbReference>
<dbReference type="CDD" id="cd12119">
    <property type="entry name" value="ttLC_FACS_AlkK_like"/>
    <property type="match status" value="1"/>
</dbReference>
<dbReference type="EMBL" id="PVZG01000004">
    <property type="protein sequence ID" value="PRY30659.1"/>
    <property type="molecule type" value="Genomic_DNA"/>
</dbReference>
<evidence type="ECO:0000259" key="3">
    <source>
        <dbReference type="Pfam" id="PF00501"/>
    </source>
</evidence>
<gene>
    <name evidence="5" type="ORF">CLV70_104211</name>
</gene>
<dbReference type="Gene3D" id="3.30.300.30">
    <property type="match status" value="1"/>
</dbReference>
<comment type="similarity">
    <text evidence="1">Belongs to the ATP-dependent AMP-binding enzyme family.</text>
</comment>
<accession>A0A2T0SB57</accession>
<dbReference type="Gene3D" id="3.40.50.12780">
    <property type="entry name" value="N-terminal domain of ligase-like"/>
    <property type="match status" value="1"/>
</dbReference>
<organism evidence="5 6">
    <name type="scientific">Pseudosporangium ferrugineum</name>
    <dbReference type="NCBI Taxonomy" id="439699"/>
    <lineage>
        <taxon>Bacteria</taxon>
        <taxon>Bacillati</taxon>
        <taxon>Actinomycetota</taxon>
        <taxon>Actinomycetes</taxon>
        <taxon>Micromonosporales</taxon>
        <taxon>Micromonosporaceae</taxon>
        <taxon>Pseudosporangium</taxon>
    </lineage>
</organism>
<dbReference type="PANTHER" id="PTHR43767:SF11">
    <property type="entry name" value="MEDIUM-CHAIN-FATTY-ACID--COA LIGASE"/>
    <property type="match status" value="1"/>
</dbReference>
<feature type="domain" description="AMP-binding enzyme C-terminal" evidence="4">
    <location>
        <begin position="445"/>
        <end position="519"/>
    </location>
</feature>
<dbReference type="FunFam" id="3.30.300.30:FF:000008">
    <property type="entry name" value="2,3-dihydroxybenzoate-AMP ligase"/>
    <property type="match status" value="1"/>
</dbReference>
<proteinExistence type="inferred from homology"/>
<dbReference type="InterPro" id="IPR042099">
    <property type="entry name" value="ANL_N_sf"/>
</dbReference>
<evidence type="ECO:0000313" key="5">
    <source>
        <dbReference type="EMBL" id="PRY30659.1"/>
    </source>
</evidence>
<dbReference type="Pfam" id="PF13193">
    <property type="entry name" value="AMP-binding_C"/>
    <property type="match status" value="1"/>
</dbReference>
<dbReference type="AlphaFoldDB" id="A0A2T0SB57"/>
<dbReference type="PANTHER" id="PTHR43767">
    <property type="entry name" value="LONG-CHAIN-FATTY-ACID--COA LIGASE"/>
    <property type="match status" value="1"/>
</dbReference>
<dbReference type="InterPro" id="IPR045851">
    <property type="entry name" value="AMP-bd_C_sf"/>
</dbReference>